<dbReference type="Proteomes" id="UP001500074">
    <property type="component" value="Unassembled WGS sequence"/>
</dbReference>
<name>A0ABP9QY86_9GAMM</name>
<dbReference type="EMBL" id="BAABKI010000002">
    <property type="protein sequence ID" value="GAA5169423.1"/>
    <property type="molecule type" value="Genomic_DNA"/>
</dbReference>
<accession>A0ABP9QY86</accession>
<comment type="caution">
    <text evidence="1">The sequence shown here is derived from an EMBL/GenBank/DDBJ whole genome shotgun (WGS) entry which is preliminary data.</text>
</comment>
<protein>
    <recommendedName>
        <fullName evidence="3">GATA-type domain-containing protein</fullName>
    </recommendedName>
</protein>
<dbReference type="RefSeq" id="WP_031383861.1">
    <property type="nucleotide sequence ID" value="NZ_BAABKI010000002.1"/>
</dbReference>
<reference evidence="2" key="1">
    <citation type="journal article" date="2019" name="Int. J. Syst. Evol. Microbiol.">
        <title>The Global Catalogue of Microorganisms (GCM) 10K type strain sequencing project: providing services to taxonomists for standard genome sequencing and annotation.</title>
        <authorList>
            <consortium name="The Broad Institute Genomics Platform"/>
            <consortium name="The Broad Institute Genome Sequencing Center for Infectious Disease"/>
            <person name="Wu L."/>
            <person name="Ma J."/>
        </authorList>
    </citation>
    <scope>NUCLEOTIDE SEQUENCE [LARGE SCALE GENOMIC DNA]</scope>
    <source>
        <strain evidence="2">JCM 18472</strain>
    </source>
</reference>
<evidence type="ECO:0000313" key="2">
    <source>
        <dbReference type="Proteomes" id="UP001500074"/>
    </source>
</evidence>
<evidence type="ECO:0008006" key="3">
    <source>
        <dbReference type="Google" id="ProtNLM"/>
    </source>
</evidence>
<sequence>MLNRSRRVDCPQCSGSNFWKGDPKPTDELHCRYCKAFVTTYDNYIHDRIRNEAAQTLARFIEADSEQDLMMLREVLAHPRRRHVNR</sequence>
<gene>
    <name evidence="1" type="ORF">GCM10023342_01370</name>
</gene>
<evidence type="ECO:0000313" key="1">
    <source>
        <dbReference type="EMBL" id="GAA5169423.1"/>
    </source>
</evidence>
<organism evidence="1 2">
    <name type="scientific">Modicisalibacter zincidurans</name>
    <dbReference type="NCBI Taxonomy" id="1178777"/>
    <lineage>
        <taxon>Bacteria</taxon>
        <taxon>Pseudomonadati</taxon>
        <taxon>Pseudomonadota</taxon>
        <taxon>Gammaproteobacteria</taxon>
        <taxon>Oceanospirillales</taxon>
        <taxon>Halomonadaceae</taxon>
        <taxon>Modicisalibacter</taxon>
    </lineage>
</organism>
<keyword evidence="2" id="KW-1185">Reference proteome</keyword>
<proteinExistence type="predicted"/>